<gene>
    <name evidence="1" type="ORF">CSOL1703_00006265</name>
</gene>
<name>A0A9N9ZH47_9HYPO</name>
<accession>A0A9N9ZH47</accession>
<dbReference type="EMBL" id="CABFOC020000063">
    <property type="protein sequence ID" value="CAH0056325.1"/>
    <property type="molecule type" value="Genomic_DNA"/>
</dbReference>
<dbReference type="AlphaFoldDB" id="A0A9N9ZH47"/>
<reference evidence="2" key="1">
    <citation type="submission" date="2019-06" db="EMBL/GenBank/DDBJ databases">
        <authorList>
            <person name="Broberg M."/>
        </authorList>
    </citation>
    <scope>NUCLEOTIDE SEQUENCE [LARGE SCALE GENOMIC DNA]</scope>
</reference>
<organism evidence="1 2">
    <name type="scientific">Clonostachys solani</name>
    <dbReference type="NCBI Taxonomy" id="160281"/>
    <lineage>
        <taxon>Eukaryota</taxon>
        <taxon>Fungi</taxon>
        <taxon>Dikarya</taxon>
        <taxon>Ascomycota</taxon>
        <taxon>Pezizomycotina</taxon>
        <taxon>Sordariomycetes</taxon>
        <taxon>Hypocreomycetidae</taxon>
        <taxon>Hypocreales</taxon>
        <taxon>Bionectriaceae</taxon>
        <taxon>Clonostachys</taxon>
    </lineage>
</organism>
<dbReference type="Proteomes" id="UP000775872">
    <property type="component" value="Unassembled WGS sequence"/>
</dbReference>
<sequence length="384" mass="43876">MNPDEDWLLPRDVPSWCFSPEEKPLTWSEWFWLVVEDLGSSARKVCSFLCQATLKLTILFISTVACSLIIGCFLDYETYTPTPSSSELIISYPEHVELTSKDFDHHGNHDDKNGTLYIAFPKPNLLLSRNWKLLTSDTYNDLKSQLAYHAYETWALQVKSLTRRVDKTLQQELSKFSQCQDLWHQPSNMANEKLSLVITMIKKKRDELSALAPRMDETPYSRCSRQQNTHRNVEALSHIAFLLGLAAQEQMEKLEDDIACFQAVEWRLALSMDNFREAKELVPGDGASSVRDHILADLEMLKISTKFATGEATQVVSFFQHHLHAAILIYHDIQTEQESTSRWLENAQGPCGVSEEQINVLEKVNNLLSQGRLLSQGTGSRFEM</sequence>
<proteinExistence type="predicted"/>
<evidence type="ECO:0000313" key="1">
    <source>
        <dbReference type="EMBL" id="CAH0056325.1"/>
    </source>
</evidence>
<reference evidence="1 2" key="2">
    <citation type="submission" date="2021-10" db="EMBL/GenBank/DDBJ databases">
        <authorList>
            <person name="Piombo E."/>
        </authorList>
    </citation>
    <scope>NUCLEOTIDE SEQUENCE [LARGE SCALE GENOMIC DNA]</scope>
</reference>
<evidence type="ECO:0000313" key="2">
    <source>
        <dbReference type="Proteomes" id="UP000775872"/>
    </source>
</evidence>
<dbReference type="OrthoDB" id="5141895at2759"/>
<keyword evidence="2" id="KW-1185">Reference proteome</keyword>
<protein>
    <submittedName>
        <fullName evidence="1">Uncharacterized protein</fullName>
    </submittedName>
</protein>
<comment type="caution">
    <text evidence="1">The sequence shown here is derived from an EMBL/GenBank/DDBJ whole genome shotgun (WGS) entry which is preliminary data.</text>
</comment>